<dbReference type="OrthoDB" id="6350214at2759"/>
<keyword evidence="2" id="KW-1185">Reference proteome</keyword>
<sequence length="108" mass="12488">MPLRNEPLSLKRSTMVAIARNFCLICYSCKSSDRMAEIVNTEEYLKYESPFMDMPPHLVEELAEEVKHIVHLRRHHLHALLIPNTTCWSSYGVGDIQAAIKMLSERCK</sequence>
<protein>
    <submittedName>
        <fullName evidence="1">Uncharacterized protein</fullName>
    </submittedName>
</protein>
<name>A0A8K0NZP8_LADFU</name>
<dbReference type="Proteomes" id="UP000792457">
    <property type="component" value="Unassembled WGS sequence"/>
</dbReference>
<evidence type="ECO:0000313" key="2">
    <source>
        <dbReference type="Proteomes" id="UP000792457"/>
    </source>
</evidence>
<feature type="non-terminal residue" evidence="1">
    <location>
        <position position="108"/>
    </location>
</feature>
<evidence type="ECO:0000313" key="1">
    <source>
        <dbReference type="EMBL" id="KAG8227677.1"/>
    </source>
</evidence>
<proteinExistence type="predicted"/>
<dbReference type="AlphaFoldDB" id="A0A8K0NZP8"/>
<reference evidence="1" key="1">
    <citation type="submission" date="2013-04" db="EMBL/GenBank/DDBJ databases">
        <authorList>
            <person name="Qu J."/>
            <person name="Murali S.C."/>
            <person name="Bandaranaike D."/>
            <person name="Bellair M."/>
            <person name="Blankenburg K."/>
            <person name="Chao H."/>
            <person name="Dinh H."/>
            <person name="Doddapaneni H."/>
            <person name="Downs B."/>
            <person name="Dugan-Rocha S."/>
            <person name="Elkadiri S."/>
            <person name="Gnanaolivu R.D."/>
            <person name="Hernandez B."/>
            <person name="Javaid M."/>
            <person name="Jayaseelan J.C."/>
            <person name="Lee S."/>
            <person name="Li M."/>
            <person name="Ming W."/>
            <person name="Munidasa M."/>
            <person name="Muniz J."/>
            <person name="Nguyen L."/>
            <person name="Ongeri F."/>
            <person name="Osuji N."/>
            <person name="Pu L.-L."/>
            <person name="Puazo M."/>
            <person name="Qu C."/>
            <person name="Quiroz J."/>
            <person name="Raj R."/>
            <person name="Weissenberger G."/>
            <person name="Xin Y."/>
            <person name="Zou X."/>
            <person name="Han Y."/>
            <person name="Richards S."/>
            <person name="Worley K."/>
            <person name="Muzny D."/>
            <person name="Gibbs R."/>
        </authorList>
    </citation>
    <scope>NUCLEOTIDE SEQUENCE</scope>
    <source>
        <strain evidence="1">Sampled in the wild</strain>
    </source>
</reference>
<dbReference type="EMBL" id="KZ308333">
    <property type="protein sequence ID" value="KAG8227677.1"/>
    <property type="molecule type" value="Genomic_DNA"/>
</dbReference>
<reference evidence="1" key="2">
    <citation type="submission" date="2017-10" db="EMBL/GenBank/DDBJ databases">
        <title>Ladona fulva Genome sequencing and assembly.</title>
        <authorList>
            <person name="Murali S."/>
            <person name="Richards S."/>
            <person name="Bandaranaike D."/>
            <person name="Bellair M."/>
            <person name="Blankenburg K."/>
            <person name="Chao H."/>
            <person name="Dinh H."/>
            <person name="Doddapaneni H."/>
            <person name="Dugan-Rocha S."/>
            <person name="Elkadiri S."/>
            <person name="Gnanaolivu R."/>
            <person name="Hernandez B."/>
            <person name="Skinner E."/>
            <person name="Javaid M."/>
            <person name="Lee S."/>
            <person name="Li M."/>
            <person name="Ming W."/>
            <person name="Munidasa M."/>
            <person name="Muniz J."/>
            <person name="Nguyen L."/>
            <person name="Hughes D."/>
            <person name="Osuji N."/>
            <person name="Pu L.-L."/>
            <person name="Puazo M."/>
            <person name="Qu C."/>
            <person name="Quiroz J."/>
            <person name="Raj R."/>
            <person name="Weissenberger G."/>
            <person name="Xin Y."/>
            <person name="Zou X."/>
            <person name="Han Y."/>
            <person name="Worley K."/>
            <person name="Muzny D."/>
            <person name="Gibbs R."/>
        </authorList>
    </citation>
    <scope>NUCLEOTIDE SEQUENCE</scope>
    <source>
        <strain evidence="1">Sampled in the wild</strain>
    </source>
</reference>
<accession>A0A8K0NZP8</accession>
<organism evidence="1 2">
    <name type="scientific">Ladona fulva</name>
    <name type="common">Scarce chaser dragonfly</name>
    <name type="synonym">Libellula fulva</name>
    <dbReference type="NCBI Taxonomy" id="123851"/>
    <lineage>
        <taxon>Eukaryota</taxon>
        <taxon>Metazoa</taxon>
        <taxon>Ecdysozoa</taxon>
        <taxon>Arthropoda</taxon>
        <taxon>Hexapoda</taxon>
        <taxon>Insecta</taxon>
        <taxon>Pterygota</taxon>
        <taxon>Palaeoptera</taxon>
        <taxon>Odonata</taxon>
        <taxon>Epiprocta</taxon>
        <taxon>Anisoptera</taxon>
        <taxon>Libelluloidea</taxon>
        <taxon>Libellulidae</taxon>
        <taxon>Ladona</taxon>
    </lineage>
</organism>
<gene>
    <name evidence="1" type="ORF">J437_LFUL006988</name>
</gene>
<comment type="caution">
    <text evidence="1">The sequence shown here is derived from an EMBL/GenBank/DDBJ whole genome shotgun (WGS) entry which is preliminary data.</text>
</comment>